<dbReference type="RefSeq" id="WP_345141053.1">
    <property type="nucleotide sequence ID" value="NZ_BAABAT010000057.1"/>
</dbReference>
<keyword evidence="1" id="KW-0732">Signal</keyword>
<feature type="domain" description="DUF6973" evidence="2">
    <location>
        <begin position="70"/>
        <end position="158"/>
    </location>
</feature>
<proteinExistence type="predicted"/>
<comment type="caution">
    <text evidence="4">The sequence shown here is derived from an EMBL/GenBank/DDBJ whole genome shotgun (WGS) entry which is preliminary data.</text>
</comment>
<name>A0ABP8DSC7_9ACTN</name>
<evidence type="ECO:0000259" key="3">
    <source>
        <dbReference type="Pfam" id="PF25275"/>
    </source>
</evidence>
<feature type="chain" id="PRO_5046572631" evidence="1">
    <location>
        <begin position="33"/>
        <end position="582"/>
    </location>
</feature>
<evidence type="ECO:0000259" key="2">
    <source>
        <dbReference type="Pfam" id="PF22322"/>
    </source>
</evidence>
<dbReference type="Pfam" id="PF22322">
    <property type="entry name" value="DUF6973"/>
    <property type="match status" value="1"/>
</dbReference>
<reference evidence="5" key="1">
    <citation type="journal article" date="2019" name="Int. J. Syst. Evol. Microbiol.">
        <title>The Global Catalogue of Microorganisms (GCM) 10K type strain sequencing project: providing services to taxonomists for standard genome sequencing and annotation.</title>
        <authorList>
            <consortium name="The Broad Institute Genomics Platform"/>
            <consortium name="The Broad Institute Genome Sequencing Center for Infectious Disease"/>
            <person name="Wu L."/>
            <person name="Ma J."/>
        </authorList>
    </citation>
    <scope>NUCLEOTIDE SEQUENCE [LARGE SCALE GENOMIC DNA]</scope>
    <source>
        <strain evidence="5">JCM 17441</strain>
    </source>
</reference>
<evidence type="ECO:0000313" key="4">
    <source>
        <dbReference type="EMBL" id="GAA4262905.1"/>
    </source>
</evidence>
<gene>
    <name evidence="4" type="ORF">GCM10022255_102630</name>
</gene>
<keyword evidence="5" id="KW-1185">Reference proteome</keyword>
<organism evidence="4 5">
    <name type="scientific">Dactylosporangium darangshiense</name>
    <dbReference type="NCBI Taxonomy" id="579108"/>
    <lineage>
        <taxon>Bacteria</taxon>
        <taxon>Bacillati</taxon>
        <taxon>Actinomycetota</taxon>
        <taxon>Actinomycetes</taxon>
        <taxon>Micromonosporales</taxon>
        <taxon>Micromonosporaceae</taxon>
        <taxon>Dactylosporangium</taxon>
    </lineage>
</organism>
<accession>A0ABP8DSC7</accession>
<dbReference type="Pfam" id="PF25275">
    <property type="entry name" value="Golvesin_C"/>
    <property type="match status" value="1"/>
</dbReference>
<dbReference type="InterPro" id="IPR054246">
    <property type="entry name" value="DUF6973"/>
</dbReference>
<evidence type="ECO:0000256" key="1">
    <source>
        <dbReference type="SAM" id="SignalP"/>
    </source>
</evidence>
<sequence length="582" mass="61027">MQRTRARAAIALLASLLAAGLAMPLAETPAAAAPASDTCDTGSVPSFLTGAWCDLKQAERDICAEDFGNCLVVVDAKYFADHQMTFVIDDHGVLDGRQDSTQHCLWQLMITQNSDADYARRVGYAHETIPNEDPALYRTHAMDLHNNEVARSLSGRASQLELAGVAAGQSVDQARTASVVQACTEMVARAVRVETFGSAYQDLGVNVLNIRNADPYHGDFAHQLVYLAALDTRAPYTAEWAYPIVDNPGGSGAPLRSKFDSLGGVTGLLRAPTGAARGLAGGGWGQPFSGQDCGQGSALIWSSATNVHEMHGCIYRDYLTKAGFGGFAGQFGYPSSDEQIPPGGAGAVNYTAGSPCSSGQALPHSALYFRNGVTWGVKGCLFVKYRSLGETSSALGFPTSLEYSTSEGIRQDYQNGYMIWANGVASVYTASSGGCVNYGALITGPGACSGFSTTGTWFSGGGVGLNGREVWTYANGSVKDSSARYQFTGLDTTRAYQVQAYVPNAHSNSPNAHYVISSPGGGTANGYVNQQDYTNAWATVGGVCTSDGTATVTLWDDGGAAYPLQVGADAVRLVRTGTLCSG</sequence>
<dbReference type="InterPro" id="IPR033803">
    <property type="entry name" value="CBD-like_Golvesin-Xly"/>
</dbReference>
<feature type="domain" description="Golvesin/Xly CBD-like" evidence="3">
    <location>
        <begin position="450"/>
        <end position="575"/>
    </location>
</feature>
<dbReference type="Proteomes" id="UP001500620">
    <property type="component" value="Unassembled WGS sequence"/>
</dbReference>
<protein>
    <submittedName>
        <fullName evidence="4">Uncharacterized protein</fullName>
    </submittedName>
</protein>
<dbReference type="EMBL" id="BAABAT010000057">
    <property type="protein sequence ID" value="GAA4262905.1"/>
    <property type="molecule type" value="Genomic_DNA"/>
</dbReference>
<feature type="signal peptide" evidence="1">
    <location>
        <begin position="1"/>
        <end position="32"/>
    </location>
</feature>
<evidence type="ECO:0000313" key="5">
    <source>
        <dbReference type="Proteomes" id="UP001500620"/>
    </source>
</evidence>